<dbReference type="GO" id="GO:0000725">
    <property type="term" value="P:recombinational repair"/>
    <property type="evidence" value="ECO:0007669"/>
    <property type="project" value="TreeGrafter"/>
</dbReference>
<dbReference type="Pfam" id="PF00580">
    <property type="entry name" value="UvrD-helicase"/>
    <property type="match status" value="1"/>
</dbReference>
<dbReference type="PROSITE" id="PS51198">
    <property type="entry name" value="UVRD_HELICASE_ATP_BIND"/>
    <property type="match status" value="1"/>
</dbReference>
<dbReference type="EC" id="5.6.2.4" evidence="8"/>
<evidence type="ECO:0000313" key="13">
    <source>
        <dbReference type="EMBL" id="MBP3192389.1"/>
    </source>
</evidence>
<organism evidence="13 14">
    <name type="scientific">Natronogracilivirga saccharolytica</name>
    <dbReference type="NCBI Taxonomy" id="2812953"/>
    <lineage>
        <taxon>Bacteria</taxon>
        <taxon>Pseudomonadati</taxon>
        <taxon>Balneolota</taxon>
        <taxon>Balneolia</taxon>
        <taxon>Balneolales</taxon>
        <taxon>Cyclonatronaceae</taxon>
        <taxon>Natronogracilivirga</taxon>
    </lineage>
</organism>
<keyword evidence="5 10" id="KW-0067">ATP-binding</keyword>
<comment type="catalytic activity">
    <reaction evidence="7">
        <text>Couples ATP hydrolysis with the unwinding of duplex DNA by translocating in the 3'-5' direction.</text>
        <dbReference type="EC" id="5.6.2.4"/>
    </reaction>
</comment>
<evidence type="ECO:0000256" key="8">
    <source>
        <dbReference type="ARBA" id="ARBA00034808"/>
    </source>
</evidence>
<accession>A0A8J7RR22</accession>
<keyword evidence="6" id="KW-0413">Isomerase</keyword>
<dbReference type="RefSeq" id="WP_210511290.1">
    <property type="nucleotide sequence ID" value="NZ_JAFIDN010000004.1"/>
</dbReference>
<comment type="caution">
    <text evidence="13">The sequence shown here is derived from an EMBL/GenBank/DDBJ whole genome shotgun (WGS) entry which is preliminary data.</text>
</comment>
<dbReference type="GO" id="GO:0016787">
    <property type="term" value="F:hydrolase activity"/>
    <property type="evidence" value="ECO:0007669"/>
    <property type="project" value="UniProtKB-UniRule"/>
</dbReference>
<dbReference type="Gene3D" id="1.10.10.160">
    <property type="match status" value="1"/>
</dbReference>
<sequence>MKKFILQTDNRSQRSSNYQIPYREQLNTQQLGAVMHDDGPALVIAGAGTGKTRTLVYRVARLVEDGTPPESILLLTFTRRAAREMLNRATDVLDNRCKKVRGGTFHHYCNLLLHRYAEELGYPRNFTLLDQSDAMDTIHHIRSTYYHHLRLKRFPQKQTLSAIFSSMINTRRSLYEVLADGYPRFLEHHDAVAELFDRYNRYKRDNGVMDFDDLLTQTRVLLSGNDDIRRKVASQNRYVMVDEYQDTNNLQADLVALFSSVHENLMVVGDDAQSIYAFRGANFKNILAFPDLYDNCKILKLEENYRSAEPILKLANSLMDKANDKFDKNLYTRRSSGDLPGIVKASNENEQSRFVAQMLLQLREQEIPLNDMAVLFRNGRDSYDLEWELNKLNIPFRKFGGQKFAEAAHIRDVLAHLRVVVNPEDQIAWNRILMLVDGIGPKTASELVNWLRLNKNRGLREADVASKSYKKQIDQLSEALSDISTKKNKPSEALERIIAYYTPVCENRYDDHPKRIKDLEAFAGLSRNYTGLDQLLQDLTLEPLDASAMETEASAKDEPPLTLTTIHSAKGLEWDTVFIIQCLDGVLPSGYAVENASALDEELRLLYVACTRARERLFISYPVTRESSYGEFFSNPSRFLEDIPEYILETWKLVEEPDQKRLGE</sequence>
<dbReference type="PANTHER" id="PTHR11070:SF3">
    <property type="entry name" value="DNA 3'-5' HELICASE"/>
    <property type="match status" value="1"/>
</dbReference>
<evidence type="ECO:0000256" key="6">
    <source>
        <dbReference type="ARBA" id="ARBA00023235"/>
    </source>
</evidence>
<name>A0A8J7RR22_9BACT</name>
<protein>
    <recommendedName>
        <fullName evidence="8">DNA 3'-5' helicase</fullName>
        <ecNumber evidence="8">5.6.2.4</ecNumber>
    </recommendedName>
</protein>
<evidence type="ECO:0000259" key="12">
    <source>
        <dbReference type="PROSITE" id="PS51217"/>
    </source>
</evidence>
<dbReference type="GO" id="GO:0003677">
    <property type="term" value="F:DNA binding"/>
    <property type="evidence" value="ECO:0007669"/>
    <property type="project" value="InterPro"/>
</dbReference>
<evidence type="ECO:0000256" key="3">
    <source>
        <dbReference type="ARBA" id="ARBA00022801"/>
    </source>
</evidence>
<evidence type="ECO:0000256" key="2">
    <source>
        <dbReference type="ARBA" id="ARBA00022741"/>
    </source>
</evidence>
<dbReference type="InterPro" id="IPR014017">
    <property type="entry name" value="DNA_helicase_UvrD-like_C"/>
</dbReference>
<dbReference type="PANTHER" id="PTHR11070">
    <property type="entry name" value="UVRD / RECB / PCRA DNA HELICASE FAMILY MEMBER"/>
    <property type="match status" value="1"/>
</dbReference>
<feature type="domain" description="UvrD-like helicase C-terminal" evidence="12">
    <location>
        <begin position="309"/>
        <end position="571"/>
    </location>
</feature>
<keyword evidence="2 10" id="KW-0547">Nucleotide-binding</keyword>
<feature type="domain" description="UvrD-like helicase ATP-binding" evidence="11">
    <location>
        <begin position="24"/>
        <end position="308"/>
    </location>
</feature>
<reference evidence="13" key="1">
    <citation type="submission" date="2021-02" db="EMBL/GenBank/DDBJ databases">
        <title>Natronogracilivirga saccharolytica gen. nov. sp. nov. a new anaerobic, haloalkiliphilic carbohydrate-fermenting bacterium from soda lake and proposing of Cyclonatronumiaceae fam. nov. in the phylum Balneolaeota.</title>
        <authorList>
            <person name="Zhilina T.N."/>
            <person name="Sorokin D.Y."/>
            <person name="Zavarzina D.G."/>
            <person name="Toshchakov S.V."/>
            <person name="Kublanov I.V."/>
        </authorList>
    </citation>
    <scope>NUCLEOTIDE SEQUENCE</scope>
    <source>
        <strain evidence="13">Z-1702</strain>
    </source>
</reference>
<keyword evidence="14" id="KW-1185">Reference proteome</keyword>
<dbReference type="GO" id="GO:0005524">
    <property type="term" value="F:ATP binding"/>
    <property type="evidence" value="ECO:0007669"/>
    <property type="project" value="UniProtKB-UniRule"/>
</dbReference>
<dbReference type="Pfam" id="PF13361">
    <property type="entry name" value="UvrD_C"/>
    <property type="match status" value="1"/>
</dbReference>
<keyword evidence="4 10" id="KW-0347">Helicase</keyword>
<evidence type="ECO:0000256" key="1">
    <source>
        <dbReference type="ARBA" id="ARBA00009922"/>
    </source>
</evidence>
<comment type="catalytic activity">
    <reaction evidence="9">
        <text>ATP + H2O = ADP + phosphate + H(+)</text>
        <dbReference type="Rhea" id="RHEA:13065"/>
        <dbReference type="ChEBI" id="CHEBI:15377"/>
        <dbReference type="ChEBI" id="CHEBI:15378"/>
        <dbReference type="ChEBI" id="CHEBI:30616"/>
        <dbReference type="ChEBI" id="CHEBI:43474"/>
        <dbReference type="ChEBI" id="CHEBI:456216"/>
        <dbReference type="EC" id="5.6.2.4"/>
    </reaction>
</comment>
<dbReference type="GO" id="GO:0005829">
    <property type="term" value="C:cytosol"/>
    <property type="evidence" value="ECO:0007669"/>
    <property type="project" value="TreeGrafter"/>
</dbReference>
<keyword evidence="3 10" id="KW-0378">Hydrolase</keyword>
<evidence type="ECO:0000313" key="14">
    <source>
        <dbReference type="Proteomes" id="UP000673975"/>
    </source>
</evidence>
<dbReference type="Gene3D" id="3.40.50.300">
    <property type="entry name" value="P-loop containing nucleotide triphosphate hydrolases"/>
    <property type="match status" value="2"/>
</dbReference>
<dbReference type="GO" id="GO:0043138">
    <property type="term" value="F:3'-5' DNA helicase activity"/>
    <property type="evidence" value="ECO:0007669"/>
    <property type="project" value="UniProtKB-EC"/>
</dbReference>
<dbReference type="Proteomes" id="UP000673975">
    <property type="component" value="Unassembled WGS sequence"/>
</dbReference>
<evidence type="ECO:0000256" key="9">
    <source>
        <dbReference type="ARBA" id="ARBA00048988"/>
    </source>
</evidence>
<dbReference type="PROSITE" id="PS51217">
    <property type="entry name" value="UVRD_HELICASE_CTER"/>
    <property type="match status" value="1"/>
</dbReference>
<gene>
    <name evidence="13" type="ORF">NATSA_06925</name>
</gene>
<dbReference type="EMBL" id="JAFIDN010000004">
    <property type="protein sequence ID" value="MBP3192389.1"/>
    <property type="molecule type" value="Genomic_DNA"/>
</dbReference>
<comment type="similarity">
    <text evidence="1">Belongs to the helicase family. UvrD subfamily.</text>
</comment>
<dbReference type="Gene3D" id="1.10.486.10">
    <property type="entry name" value="PCRA, domain 4"/>
    <property type="match status" value="1"/>
</dbReference>
<evidence type="ECO:0000256" key="10">
    <source>
        <dbReference type="PROSITE-ProRule" id="PRU00560"/>
    </source>
</evidence>
<dbReference type="InterPro" id="IPR013986">
    <property type="entry name" value="DExx_box_DNA_helicase_dom_sf"/>
</dbReference>
<proteinExistence type="inferred from homology"/>
<feature type="binding site" evidence="10">
    <location>
        <begin position="45"/>
        <end position="52"/>
    </location>
    <ligand>
        <name>ATP</name>
        <dbReference type="ChEBI" id="CHEBI:30616"/>
    </ligand>
</feature>
<evidence type="ECO:0000256" key="7">
    <source>
        <dbReference type="ARBA" id="ARBA00034617"/>
    </source>
</evidence>
<dbReference type="AlphaFoldDB" id="A0A8J7RR22"/>
<dbReference type="SUPFAM" id="SSF52540">
    <property type="entry name" value="P-loop containing nucleoside triphosphate hydrolases"/>
    <property type="match status" value="1"/>
</dbReference>
<evidence type="ECO:0000256" key="4">
    <source>
        <dbReference type="ARBA" id="ARBA00022806"/>
    </source>
</evidence>
<dbReference type="InterPro" id="IPR027417">
    <property type="entry name" value="P-loop_NTPase"/>
</dbReference>
<dbReference type="CDD" id="cd17932">
    <property type="entry name" value="DEXQc_UvrD"/>
    <property type="match status" value="1"/>
</dbReference>
<evidence type="ECO:0000256" key="5">
    <source>
        <dbReference type="ARBA" id="ARBA00022840"/>
    </source>
</evidence>
<evidence type="ECO:0000259" key="11">
    <source>
        <dbReference type="PROSITE" id="PS51198"/>
    </source>
</evidence>
<dbReference type="InterPro" id="IPR000212">
    <property type="entry name" value="DNA_helicase_UvrD/REP"/>
</dbReference>
<dbReference type="InterPro" id="IPR014016">
    <property type="entry name" value="UvrD-like_ATP-bd"/>
</dbReference>